<protein>
    <submittedName>
        <fullName evidence="2">Uncharacterized protein</fullName>
    </submittedName>
</protein>
<name>A7IBV9_XANP2</name>
<dbReference type="OrthoDB" id="7873712at2"/>
<keyword evidence="3" id="KW-1185">Reference proteome</keyword>
<evidence type="ECO:0000256" key="1">
    <source>
        <dbReference type="SAM" id="Phobius"/>
    </source>
</evidence>
<dbReference type="eggNOG" id="ENOG5033IY7">
    <property type="taxonomic scope" value="Bacteria"/>
</dbReference>
<dbReference type="Proteomes" id="UP000002417">
    <property type="component" value="Chromosome"/>
</dbReference>
<dbReference type="KEGG" id="xau:Xaut_0244"/>
<keyword evidence="1" id="KW-0472">Membrane</keyword>
<keyword evidence="1" id="KW-1133">Transmembrane helix</keyword>
<dbReference type="HOGENOM" id="CLU_2453902_0_0_5"/>
<organism evidence="2 3">
    <name type="scientific">Xanthobacter autotrophicus (strain ATCC BAA-1158 / Py2)</name>
    <dbReference type="NCBI Taxonomy" id="78245"/>
    <lineage>
        <taxon>Bacteria</taxon>
        <taxon>Pseudomonadati</taxon>
        <taxon>Pseudomonadota</taxon>
        <taxon>Alphaproteobacteria</taxon>
        <taxon>Hyphomicrobiales</taxon>
        <taxon>Xanthobacteraceae</taxon>
        <taxon>Xanthobacter</taxon>
    </lineage>
</organism>
<dbReference type="AlphaFoldDB" id="A7IBV9"/>
<sequence length="89" mass="10204">MRRAWLLRASYFIWVIIPAGLYLLLQTAGTPHVIWSYDWRPLGPGSHGDPSRRYYIRCTYIGTTGALTEYPTDGTCGTIRFARPRRAAR</sequence>
<gene>
    <name evidence="2" type="ordered locus">Xaut_0244</name>
</gene>
<accession>A7IBV9</accession>
<dbReference type="STRING" id="78245.Xaut_0244"/>
<reference evidence="2 3" key="1">
    <citation type="submission" date="2007-07" db="EMBL/GenBank/DDBJ databases">
        <title>Complete sequence of chromosome of Xanthobacter autotrophicus Py2.</title>
        <authorList>
            <consortium name="US DOE Joint Genome Institute"/>
            <person name="Copeland A."/>
            <person name="Lucas S."/>
            <person name="Lapidus A."/>
            <person name="Barry K."/>
            <person name="Glavina del Rio T."/>
            <person name="Hammon N."/>
            <person name="Israni S."/>
            <person name="Dalin E."/>
            <person name="Tice H."/>
            <person name="Pitluck S."/>
            <person name="Sims D."/>
            <person name="Brettin T."/>
            <person name="Bruce D."/>
            <person name="Detter J.C."/>
            <person name="Han C."/>
            <person name="Tapia R."/>
            <person name="Brainard J."/>
            <person name="Schmutz J."/>
            <person name="Larimer F."/>
            <person name="Land M."/>
            <person name="Hauser L."/>
            <person name="Kyrpides N."/>
            <person name="Kim E."/>
            <person name="Ensigns S.A."/>
            <person name="Richardson P."/>
        </authorList>
    </citation>
    <scope>NUCLEOTIDE SEQUENCE [LARGE SCALE GENOMIC DNA]</scope>
    <source>
        <strain evidence="3">ATCC BAA-1158 / Py2</strain>
    </source>
</reference>
<proteinExistence type="predicted"/>
<dbReference type="EMBL" id="CP000781">
    <property type="protein sequence ID" value="ABS65502.1"/>
    <property type="molecule type" value="Genomic_DNA"/>
</dbReference>
<feature type="transmembrane region" description="Helical" evidence="1">
    <location>
        <begin position="12"/>
        <end position="35"/>
    </location>
</feature>
<keyword evidence="1" id="KW-0812">Transmembrane</keyword>
<evidence type="ECO:0000313" key="2">
    <source>
        <dbReference type="EMBL" id="ABS65502.1"/>
    </source>
</evidence>
<evidence type="ECO:0000313" key="3">
    <source>
        <dbReference type="Proteomes" id="UP000002417"/>
    </source>
</evidence>